<reference evidence="12" key="3">
    <citation type="journal article" date="2017" name="Genome Announc.">
        <title>Genome sequences of Cyberlindnera fabianii 65, Pichia kudriavzevii 129, and Saccharomyces cerevisiae 131 isolated from fermented masau fruits in Zimbabwe.</title>
        <authorList>
            <person name="van Rijswijck I.M.H."/>
            <person name="Derks M.F.L."/>
            <person name="Abee T."/>
            <person name="de Ridder D."/>
            <person name="Smid E.J."/>
        </authorList>
    </citation>
    <scope>NUCLEOTIDE SEQUENCE [LARGE SCALE GENOMIC DNA]</scope>
    <source>
        <strain evidence="12">129</strain>
    </source>
</reference>
<evidence type="ECO:0000256" key="3">
    <source>
        <dbReference type="ARBA" id="ARBA00009734"/>
    </source>
</evidence>
<dbReference type="SUPFAM" id="SSF52833">
    <property type="entry name" value="Thioredoxin-like"/>
    <property type="match status" value="1"/>
</dbReference>
<dbReference type="Proteomes" id="UP000029867">
    <property type="component" value="Unassembled WGS sequence"/>
</dbReference>
<evidence type="ECO:0000313" key="14">
    <source>
        <dbReference type="Proteomes" id="UP000249293"/>
    </source>
</evidence>
<dbReference type="Gene3D" id="3.40.30.10">
    <property type="entry name" value="Glutaredoxin"/>
    <property type="match status" value="1"/>
</dbReference>
<reference evidence="8" key="2">
    <citation type="submission" date="2014-08" db="EMBL/GenBank/DDBJ databases">
        <title>Exploiting Issatchenkia orientalis SD108 for Succinic Acid Production.</title>
        <authorList>
            <person name="Xiao H."/>
            <person name="Shao Z."/>
            <person name="Jiang Y."/>
            <person name="Dole S."/>
            <person name="Zhao H."/>
        </authorList>
    </citation>
    <scope>NUCLEOTIDE SEQUENCE [LARGE SCALE GENOMIC DNA]</scope>
    <source>
        <strain evidence="8">SD108</strain>
    </source>
</reference>
<comment type="subcellular location">
    <subcellularLocation>
        <location evidence="2">Mitochondrion</location>
    </subcellularLocation>
</comment>
<proteinExistence type="inferred from homology"/>
<keyword evidence="6" id="KW-0496">Mitochondrion</keyword>
<keyword evidence="4" id="KW-0809">Transit peptide</keyword>
<evidence type="ECO:0000256" key="1">
    <source>
        <dbReference type="ARBA" id="ARBA00002963"/>
    </source>
</evidence>
<dbReference type="OrthoDB" id="4044803at2759"/>
<evidence type="ECO:0000313" key="10">
    <source>
        <dbReference type="EMBL" id="OUT22213.1"/>
    </source>
</evidence>
<evidence type="ECO:0000313" key="12">
    <source>
        <dbReference type="Proteomes" id="UP000189274"/>
    </source>
</evidence>
<evidence type="ECO:0000256" key="4">
    <source>
        <dbReference type="ARBA" id="ARBA00022946"/>
    </source>
</evidence>
<reference evidence="9" key="4">
    <citation type="submission" date="2017-01" db="EMBL/GenBank/DDBJ databases">
        <authorList>
            <person name="Mah S.A."/>
            <person name="Swanson W.J."/>
            <person name="Moy G.W."/>
            <person name="Vacquier V.D."/>
        </authorList>
    </citation>
    <scope>NUCLEOTIDE SEQUENCE [LARGE SCALE GENOMIC DNA]</scope>
    <source>
        <strain evidence="9">129</strain>
    </source>
</reference>
<dbReference type="AlphaFoldDB" id="A0A099P534"/>
<comment type="function">
    <text evidence="1">Putative mitochondrial redox protein which could be involved in the reduction of small toxic molecules.</text>
</comment>
<dbReference type="GO" id="GO:0005739">
    <property type="term" value="C:mitochondrion"/>
    <property type="evidence" value="ECO:0007669"/>
    <property type="project" value="UniProtKB-SubCell"/>
</dbReference>
<evidence type="ECO:0000256" key="6">
    <source>
        <dbReference type="ARBA" id="ARBA00023128"/>
    </source>
</evidence>
<evidence type="ECO:0000313" key="13">
    <source>
        <dbReference type="Proteomes" id="UP000195871"/>
    </source>
</evidence>
<accession>A0A099P534</accession>
<dbReference type="EMBL" id="CP028777">
    <property type="protein sequence ID" value="AWU77982.1"/>
    <property type="molecule type" value="Genomic_DNA"/>
</dbReference>
<dbReference type="Proteomes" id="UP000249293">
    <property type="component" value="Chromosome 5"/>
</dbReference>
<evidence type="ECO:0000256" key="2">
    <source>
        <dbReference type="ARBA" id="ARBA00004173"/>
    </source>
</evidence>
<evidence type="ECO:0000313" key="8">
    <source>
        <dbReference type="EMBL" id="KGK40040.1"/>
    </source>
</evidence>
<dbReference type="InterPro" id="IPR012882">
    <property type="entry name" value="Fmp46"/>
</dbReference>
<keyword evidence="5" id="KW-0560">Oxidoreductase</keyword>
<reference evidence="7 14" key="6">
    <citation type="submission" date="2018-06" db="EMBL/GenBank/DDBJ databases">
        <title>Population genomics shows no distinction between pathogenic Candida krusei and environmental Pichia kudriavzevii: One species, four names.</title>
        <authorList>
            <person name="Douglass A.P."/>
            <person name="Offei B."/>
            <person name="Braun-Galleani S."/>
            <person name="Coughlan A.Y."/>
            <person name="Martos A."/>
            <person name="Ortiz-Merino R.A."/>
            <person name="Byrne K.P."/>
            <person name="Wolfe K.H."/>
        </authorList>
    </citation>
    <scope>NUCLEOTIDE SEQUENCE [LARGE SCALE GENOMIC DNA]</scope>
    <source>
        <strain evidence="7 14">CBS573</strain>
    </source>
</reference>
<comment type="similarity">
    <text evidence="3">Belongs to the FMP46 family.</text>
</comment>
<dbReference type="VEuPathDB" id="FungiDB:C5L36_0E00505"/>
<evidence type="ECO:0000313" key="7">
    <source>
        <dbReference type="EMBL" id="AWU77982.1"/>
    </source>
</evidence>
<reference evidence="11" key="1">
    <citation type="journal article" date="2014" name="Microb. Cell Fact.">
        <title>Exploiting Issatchenkia orientalis SD108 for succinic acid production.</title>
        <authorList>
            <person name="Xiao H."/>
            <person name="Shao Z."/>
            <person name="Jiang Y."/>
            <person name="Dole S."/>
            <person name="Zhao H."/>
        </authorList>
    </citation>
    <scope>NUCLEOTIDE SEQUENCE [LARGE SCALE GENOMIC DNA]</scope>
    <source>
        <strain evidence="11">SD108</strain>
    </source>
</reference>
<organism evidence="8 11">
    <name type="scientific">Pichia kudriavzevii</name>
    <name type="common">Yeast</name>
    <name type="synonym">Issatchenkia orientalis</name>
    <dbReference type="NCBI Taxonomy" id="4909"/>
    <lineage>
        <taxon>Eukaryota</taxon>
        <taxon>Fungi</taxon>
        <taxon>Dikarya</taxon>
        <taxon>Ascomycota</taxon>
        <taxon>Saccharomycotina</taxon>
        <taxon>Pichiomycetes</taxon>
        <taxon>Pichiales</taxon>
        <taxon>Pichiaceae</taxon>
        <taxon>Pichia</taxon>
    </lineage>
</organism>
<dbReference type="Proteomes" id="UP000195871">
    <property type="component" value="Unassembled WGS sequence"/>
</dbReference>
<evidence type="ECO:0000313" key="11">
    <source>
        <dbReference type="Proteomes" id="UP000029867"/>
    </source>
</evidence>
<dbReference type="GO" id="GO:0016491">
    <property type="term" value="F:oxidoreductase activity"/>
    <property type="evidence" value="ECO:0007669"/>
    <property type="project" value="UniProtKB-KW"/>
</dbReference>
<gene>
    <name evidence="9" type="ORF">BOH78_0322</name>
    <name evidence="7" type="ORF">C5L36_0E00505</name>
    <name evidence="10" type="ORF">CAS74_003205</name>
    <name evidence="8" type="ORF">JL09_g735</name>
</gene>
<dbReference type="EMBL" id="JQFK01000004">
    <property type="protein sequence ID" value="KGK40040.1"/>
    <property type="molecule type" value="Genomic_DNA"/>
</dbReference>
<dbReference type="Proteomes" id="UP000189274">
    <property type="component" value="Unassembled WGS sequence"/>
</dbReference>
<dbReference type="Pfam" id="PF07955">
    <property type="entry name" value="DUF1687"/>
    <property type="match status" value="1"/>
</dbReference>
<protein>
    <submittedName>
        <fullName evidence="9">Putative redox protein FMP46, mitochondrial</fullName>
    </submittedName>
</protein>
<dbReference type="EMBL" id="NHMM01000004">
    <property type="protein sequence ID" value="OUT22213.1"/>
    <property type="molecule type" value="Genomic_DNA"/>
</dbReference>
<dbReference type="HOGENOM" id="CLU_108996_0_0_1"/>
<reference evidence="10 13" key="5">
    <citation type="submission" date="2017-05" db="EMBL/GenBank/DDBJ databases">
        <title>The Genome Sequence of Candida krusei Ckrusei653.</title>
        <authorList>
            <person name="Cuomo C."/>
            <person name="Forche A."/>
            <person name="Young S."/>
            <person name="Abouelleil A."/>
            <person name="Cao P."/>
            <person name="Chapman S."/>
            <person name="Cusick C."/>
            <person name="Shea T."/>
            <person name="Nusbaum C."/>
            <person name="Birren B."/>
        </authorList>
    </citation>
    <scope>NUCLEOTIDE SEQUENCE [LARGE SCALE GENOMIC DNA]</scope>
    <source>
        <strain evidence="10 13">Ckrusei653</strain>
    </source>
</reference>
<keyword evidence="14" id="KW-1185">Reference proteome</keyword>
<evidence type="ECO:0000313" key="9">
    <source>
        <dbReference type="EMBL" id="ONH77783.1"/>
    </source>
</evidence>
<dbReference type="PANTHER" id="PTHR28071:SF1">
    <property type="entry name" value="REDOX PROTEIN FMP46, MITOCHONDRIAL-RELATED"/>
    <property type="match status" value="1"/>
</dbReference>
<name>A0A099P534_PICKU</name>
<dbReference type="EMBL" id="MQVM01000001">
    <property type="protein sequence ID" value="ONH77783.1"/>
    <property type="molecule type" value="Genomic_DNA"/>
</dbReference>
<dbReference type="PANTHER" id="PTHR28071">
    <property type="entry name" value="REDOX PROTEIN FMP46, MITOCHONDRIAL-RELATED"/>
    <property type="match status" value="1"/>
</dbReference>
<sequence>MFRTVQSTRGAITLFHNPACKRSVSLLEKLRSAQTNTSSSEYKYSIDVSTTKPTSDQFNYIKQSVNLSPLSKSAFQEAFPDTRTLSTTEIENFNNSDNFVPPLVVDWDNKLLATNTSGLEKILQKHNN</sequence>
<evidence type="ECO:0000256" key="5">
    <source>
        <dbReference type="ARBA" id="ARBA00023002"/>
    </source>
</evidence>
<dbReference type="InterPro" id="IPR036249">
    <property type="entry name" value="Thioredoxin-like_sf"/>
</dbReference>